<gene>
    <name evidence="4" type="ORF">RS84_02508</name>
</gene>
<accession>A0A0M2HTB0</accession>
<evidence type="ECO:0000313" key="4">
    <source>
        <dbReference type="EMBL" id="KJL47709.1"/>
    </source>
</evidence>
<dbReference type="InterPro" id="IPR008984">
    <property type="entry name" value="SMAD_FHA_dom_sf"/>
</dbReference>
<feature type="transmembrane region" description="Helical" evidence="2">
    <location>
        <begin position="43"/>
        <end position="64"/>
    </location>
</feature>
<sequence length="237" mass="24955">MTDVSSAIVEPPRAAAVGSLVIDVLATLFIALIAALLSPENAAVAAPVGAAIALVGLVLWRGILGGGIGHSIMRLRSIDTITGLPSFRVMRTATVRRGGDGDPFALRAHPVVFAKPLPEPRRREAEGTHLRLLIDDGTTHLVQNTAIIGRNPTTKDPAVALIAIPDLTRTISRTHLQVEIAESGVVVTDLGSSGGTLLDTDEELPPHVPTPIPWGTALVLGTRRIVFEQRRRSGEAA</sequence>
<dbReference type="Pfam" id="PF00498">
    <property type="entry name" value="FHA"/>
    <property type="match status" value="1"/>
</dbReference>
<dbReference type="PATRIC" id="fig|273678.4.peg.2512"/>
<keyword evidence="5" id="KW-1185">Reference proteome</keyword>
<comment type="caution">
    <text evidence="4">The sequence shown here is derived from an EMBL/GenBank/DDBJ whole genome shotgun (WGS) entry which is preliminary data.</text>
</comment>
<evidence type="ECO:0000256" key="2">
    <source>
        <dbReference type="SAM" id="Phobius"/>
    </source>
</evidence>
<dbReference type="AlphaFoldDB" id="A0A0M2HTB0"/>
<keyword evidence="2" id="KW-0812">Transmembrane</keyword>
<keyword evidence="1" id="KW-0597">Phosphoprotein</keyword>
<feature type="transmembrane region" description="Helical" evidence="2">
    <location>
        <begin position="14"/>
        <end position="37"/>
    </location>
</feature>
<dbReference type="Gene3D" id="2.60.200.20">
    <property type="match status" value="1"/>
</dbReference>
<keyword evidence="2" id="KW-0472">Membrane</keyword>
<evidence type="ECO:0000259" key="3">
    <source>
        <dbReference type="PROSITE" id="PS50006"/>
    </source>
</evidence>
<feature type="domain" description="FHA" evidence="3">
    <location>
        <begin position="146"/>
        <end position="203"/>
    </location>
</feature>
<dbReference type="EMBL" id="JYJB01000009">
    <property type="protein sequence ID" value="KJL47709.1"/>
    <property type="molecule type" value="Genomic_DNA"/>
</dbReference>
<proteinExistence type="predicted"/>
<dbReference type="STRING" id="273678.RS84_02508"/>
<dbReference type="PROSITE" id="PS50006">
    <property type="entry name" value="FHA_DOMAIN"/>
    <property type="match status" value="1"/>
</dbReference>
<dbReference type="Proteomes" id="UP000033900">
    <property type="component" value="Unassembled WGS sequence"/>
</dbReference>
<keyword evidence="2" id="KW-1133">Transmembrane helix</keyword>
<protein>
    <submittedName>
        <fullName evidence="4">FHA domain protein</fullName>
    </submittedName>
</protein>
<organism evidence="4 5">
    <name type="scientific">Microbacterium hydrocarbonoxydans</name>
    <dbReference type="NCBI Taxonomy" id="273678"/>
    <lineage>
        <taxon>Bacteria</taxon>
        <taxon>Bacillati</taxon>
        <taxon>Actinomycetota</taxon>
        <taxon>Actinomycetes</taxon>
        <taxon>Micrococcales</taxon>
        <taxon>Microbacteriaceae</taxon>
        <taxon>Microbacterium</taxon>
    </lineage>
</organism>
<evidence type="ECO:0000256" key="1">
    <source>
        <dbReference type="ARBA" id="ARBA00022553"/>
    </source>
</evidence>
<reference evidence="4 5" key="1">
    <citation type="submission" date="2015-02" db="EMBL/GenBank/DDBJ databases">
        <title>Draft genome sequences of ten Microbacterium spp. with emphasis on heavy metal contaminated environments.</title>
        <authorList>
            <person name="Corretto E."/>
        </authorList>
    </citation>
    <scope>NUCLEOTIDE SEQUENCE [LARGE SCALE GENOMIC DNA]</scope>
    <source>
        <strain evidence="4 5">SA35</strain>
    </source>
</reference>
<name>A0A0M2HTB0_9MICO</name>
<dbReference type="CDD" id="cd00060">
    <property type="entry name" value="FHA"/>
    <property type="match status" value="1"/>
</dbReference>
<dbReference type="InterPro" id="IPR000253">
    <property type="entry name" value="FHA_dom"/>
</dbReference>
<dbReference type="SUPFAM" id="SSF49879">
    <property type="entry name" value="SMAD/FHA domain"/>
    <property type="match status" value="1"/>
</dbReference>
<evidence type="ECO:0000313" key="5">
    <source>
        <dbReference type="Proteomes" id="UP000033900"/>
    </source>
</evidence>